<evidence type="ECO:0000256" key="10">
    <source>
        <dbReference type="ARBA" id="ARBA00023180"/>
    </source>
</evidence>
<dbReference type="PROSITE" id="PS00503">
    <property type="entry name" value="PECTINESTERASE_2"/>
    <property type="match status" value="1"/>
</dbReference>
<feature type="transmembrane region" description="Helical" evidence="15">
    <location>
        <begin position="25"/>
        <end position="47"/>
    </location>
</feature>
<evidence type="ECO:0000313" key="18">
    <source>
        <dbReference type="Proteomes" id="UP000737018"/>
    </source>
</evidence>
<dbReference type="FunFam" id="1.20.140.40:FF:000001">
    <property type="entry name" value="Pectinesterase"/>
    <property type="match status" value="1"/>
</dbReference>
<gene>
    <name evidence="17" type="ORF">CMV_002770</name>
</gene>
<keyword evidence="9" id="KW-1015">Disulfide bond</keyword>
<comment type="catalytic activity">
    <reaction evidence="11 14">
        <text>[(1-&gt;4)-alpha-D-galacturonosyl methyl ester](n) + n H2O = [(1-&gt;4)-alpha-D-galacturonosyl](n) + n methanol + n H(+)</text>
        <dbReference type="Rhea" id="RHEA:22380"/>
        <dbReference type="Rhea" id="RHEA-COMP:14570"/>
        <dbReference type="Rhea" id="RHEA-COMP:14573"/>
        <dbReference type="ChEBI" id="CHEBI:15377"/>
        <dbReference type="ChEBI" id="CHEBI:15378"/>
        <dbReference type="ChEBI" id="CHEBI:17790"/>
        <dbReference type="ChEBI" id="CHEBI:140522"/>
        <dbReference type="ChEBI" id="CHEBI:140523"/>
        <dbReference type="EC" id="3.1.1.11"/>
    </reaction>
</comment>
<dbReference type="SMART" id="SM00856">
    <property type="entry name" value="PMEI"/>
    <property type="match status" value="1"/>
</dbReference>
<keyword evidence="18" id="KW-1185">Reference proteome</keyword>
<comment type="function">
    <text evidence="12">Acts in the modification of cell walls via demethylesterification of cell wall pectin.</text>
</comment>
<keyword evidence="10" id="KW-0325">Glycoprotein</keyword>
<evidence type="ECO:0000256" key="11">
    <source>
        <dbReference type="ARBA" id="ARBA00047928"/>
    </source>
</evidence>
<keyword evidence="15" id="KW-1133">Transmembrane helix</keyword>
<dbReference type="EC" id="3.1.1.11" evidence="5 14"/>
<evidence type="ECO:0000256" key="15">
    <source>
        <dbReference type="SAM" id="Phobius"/>
    </source>
</evidence>
<dbReference type="GO" id="GO:0042545">
    <property type="term" value="P:cell wall modification"/>
    <property type="evidence" value="ECO:0007669"/>
    <property type="project" value="UniProtKB-UniRule"/>
</dbReference>
<evidence type="ECO:0000313" key="17">
    <source>
        <dbReference type="EMBL" id="KAF3973837.1"/>
    </source>
</evidence>
<comment type="similarity">
    <text evidence="4">In the C-terminal section; belongs to the pectinesterase family.</text>
</comment>
<comment type="caution">
    <text evidence="17">The sequence shown here is derived from an EMBL/GenBank/DDBJ whole genome shotgun (WGS) entry which is preliminary data.</text>
</comment>
<evidence type="ECO:0000256" key="7">
    <source>
        <dbReference type="ARBA" id="ARBA00022801"/>
    </source>
</evidence>
<keyword evidence="6" id="KW-0134">Cell wall</keyword>
<dbReference type="Proteomes" id="UP000737018">
    <property type="component" value="Unassembled WGS sequence"/>
</dbReference>
<evidence type="ECO:0000256" key="8">
    <source>
        <dbReference type="ARBA" id="ARBA00023085"/>
    </source>
</evidence>
<dbReference type="EMBL" id="JRKL02000206">
    <property type="protein sequence ID" value="KAF3973837.1"/>
    <property type="molecule type" value="Genomic_DNA"/>
</dbReference>
<keyword evidence="8 14" id="KW-0063">Aspartyl esterase</keyword>
<dbReference type="OrthoDB" id="2019149at2759"/>
<proteinExistence type="inferred from homology"/>
<dbReference type="GO" id="GO:0045490">
    <property type="term" value="P:pectin catabolic process"/>
    <property type="evidence" value="ECO:0007669"/>
    <property type="project" value="UniProtKB-UniRule"/>
</dbReference>
<comment type="pathway">
    <text evidence="2 14">Glycan metabolism; pectin degradation; 2-dehydro-3-deoxy-D-gluconate from pectin: step 1/5.</text>
</comment>
<dbReference type="GO" id="GO:0004857">
    <property type="term" value="F:enzyme inhibitor activity"/>
    <property type="evidence" value="ECO:0007669"/>
    <property type="project" value="InterPro"/>
</dbReference>
<comment type="subcellular location">
    <subcellularLocation>
        <location evidence="1">Secreted</location>
        <location evidence="1">Cell wall</location>
    </subcellularLocation>
</comment>
<accession>A0A8J4RIL9</accession>
<evidence type="ECO:0000256" key="2">
    <source>
        <dbReference type="ARBA" id="ARBA00005184"/>
    </source>
</evidence>
<sequence length="591" mass="65917">MAFQDFDHISERRKAEKQRKLRKKIIIGAIFFLVVALLVAAAAFVVVTHKSWFGIGGSKPSDQPQQSQKQVSRTAKIIKMMCNRTDYKDKCENTLNKAVKTNPDLSQPKDLLKSAISAVGDEVIKAMKTSTAFKFNDPKEKAAFEDCKTLMQDAKEELDDSVSKISKNDLGKLISSTPDLNNWLSAVMSYQQTCIDGFPEGKLKSDMEKTLKAVKELTSNSLAIISELASFLSTFQTLGFSRHLLAENESNFLEKDGLPTWVPYEDRRMLKANIDKPTPNVIVAKDGSGDHKTISEALAAMPEKHKGRYVIYVKQGVYEETVTVTKKMVNVTMYGDGSQKSIITGSKNFVDGVRTFQTATFAALGEGFIGKALGFRNTAGPEKHQAVAARVQADRAIFHNCRFEGYQDTLYAQTHRQFYRSCVIAGTVDFIFGDAAAVLQNCLIVVRKPLDNQQNIVTAQGRVDKRETTGIVLQNCRIVPDKKLTPAKSQIRSYLGRPWKEYSRTIIMESSIEDIIHPDGWLPWEGDFALKTLSYAEYNNKGPGAKVNARVKWPGHKIIRREEATKYTVGPFLQGNWITAAGVPVHFGLFS</sequence>
<keyword evidence="15" id="KW-0472">Membrane</keyword>
<dbReference type="CDD" id="cd15798">
    <property type="entry name" value="PMEI-like_3"/>
    <property type="match status" value="1"/>
</dbReference>
<comment type="similarity">
    <text evidence="3">In the N-terminal section; belongs to the PMEI family.</text>
</comment>
<dbReference type="GO" id="GO:0030599">
    <property type="term" value="F:pectinesterase activity"/>
    <property type="evidence" value="ECO:0007669"/>
    <property type="project" value="UniProtKB-UniRule"/>
</dbReference>
<evidence type="ECO:0000256" key="14">
    <source>
        <dbReference type="RuleBase" id="RU000589"/>
    </source>
</evidence>
<evidence type="ECO:0000259" key="16">
    <source>
        <dbReference type="SMART" id="SM00856"/>
    </source>
</evidence>
<dbReference type="InterPro" id="IPR033131">
    <property type="entry name" value="Pectinesterase_Asp_AS"/>
</dbReference>
<evidence type="ECO:0000256" key="1">
    <source>
        <dbReference type="ARBA" id="ARBA00004191"/>
    </source>
</evidence>
<feature type="domain" description="Pectinesterase inhibitor" evidence="16">
    <location>
        <begin position="73"/>
        <end position="224"/>
    </location>
</feature>
<dbReference type="InterPro" id="IPR000070">
    <property type="entry name" value="Pectinesterase_cat"/>
</dbReference>
<dbReference type="Gene3D" id="2.160.20.10">
    <property type="entry name" value="Single-stranded right-handed beta-helix, Pectin lyase-like"/>
    <property type="match status" value="1"/>
</dbReference>
<organism evidence="17 18">
    <name type="scientific">Castanea mollissima</name>
    <name type="common">Chinese chestnut</name>
    <dbReference type="NCBI Taxonomy" id="60419"/>
    <lineage>
        <taxon>Eukaryota</taxon>
        <taxon>Viridiplantae</taxon>
        <taxon>Streptophyta</taxon>
        <taxon>Embryophyta</taxon>
        <taxon>Tracheophyta</taxon>
        <taxon>Spermatophyta</taxon>
        <taxon>Magnoliopsida</taxon>
        <taxon>eudicotyledons</taxon>
        <taxon>Gunneridae</taxon>
        <taxon>Pentapetalae</taxon>
        <taxon>rosids</taxon>
        <taxon>fabids</taxon>
        <taxon>Fagales</taxon>
        <taxon>Fagaceae</taxon>
        <taxon>Castanea</taxon>
    </lineage>
</organism>
<evidence type="ECO:0000256" key="13">
    <source>
        <dbReference type="PROSITE-ProRule" id="PRU10040"/>
    </source>
</evidence>
<name>A0A8J4RIL9_9ROSI</name>
<dbReference type="NCBIfam" id="TIGR01614">
    <property type="entry name" value="PME_inhib"/>
    <property type="match status" value="1"/>
</dbReference>
<dbReference type="Gene3D" id="1.20.140.40">
    <property type="entry name" value="Invertase/pectin methylesterase inhibitor family protein"/>
    <property type="match status" value="1"/>
</dbReference>
<dbReference type="Pfam" id="PF04043">
    <property type="entry name" value="PMEI"/>
    <property type="match status" value="1"/>
</dbReference>
<evidence type="ECO:0000256" key="12">
    <source>
        <dbReference type="ARBA" id="ARBA00057335"/>
    </source>
</evidence>
<evidence type="ECO:0000256" key="5">
    <source>
        <dbReference type="ARBA" id="ARBA00013229"/>
    </source>
</evidence>
<dbReference type="InterPro" id="IPR012334">
    <property type="entry name" value="Pectin_lyas_fold"/>
</dbReference>
<dbReference type="SUPFAM" id="SSF101148">
    <property type="entry name" value="Plant invertase/pectin methylesterase inhibitor"/>
    <property type="match status" value="1"/>
</dbReference>
<dbReference type="FunFam" id="2.160.20.10:FF:000001">
    <property type="entry name" value="Pectinesterase"/>
    <property type="match status" value="1"/>
</dbReference>
<dbReference type="AlphaFoldDB" id="A0A8J4RIL9"/>
<evidence type="ECO:0000256" key="3">
    <source>
        <dbReference type="ARBA" id="ARBA00006027"/>
    </source>
</evidence>
<reference evidence="17" key="1">
    <citation type="submission" date="2020-03" db="EMBL/GenBank/DDBJ databases">
        <title>Castanea mollissima Vanexum genome sequencing.</title>
        <authorList>
            <person name="Staton M."/>
        </authorList>
    </citation>
    <scope>NUCLEOTIDE SEQUENCE</scope>
    <source>
        <tissue evidence="17">Leaf</tissue>
    </source>
</reference>
<dbReference type="UniPathway" id="UPA00545">
    <property type="reaction ID" value="UER00823"/>
</dbReference>
<feature type="active site" evidence="13">
    <location>
        <position position="429"/>
    </location>
</feature>
<dbReference type="InterPro" id="IPR035513">
    <property type="entry name" value="Invertase/methylesterase_inhib"/>
</dbReference>
<dbReference type="Pfam" id="PF01095">
    <property type="entry name" value="Pectinesterase"/>
    <property type="match status" value="1"/>
</dbReference>
<keyword evidence="7 14" id="KW-0378">Hydrolase</keyword>
<evidence type="ECO:0000256" key="9">
    <source>
        <dbReference type="ARBA" id="ARBA00023157"/>
    </source>
</evidence>
<dbReference type="InterPro" id="IPR011050">
    <property type="entry name" value="Pectin_lyase_fold/virulence"/>
</dbReference>
<protein>
    <recommendedName>
        <fullName evidence="5 14">Pectinesterase</fullName>
        <ecNumber evidence="5 14">3.1.1.11</ecNumber>
    </recommendedName>
</protein>
<evidence type="ECO:0000256" key="6">
    <source>
        <dbReference type="ARBA" id="ARBA00022512"/>
    </source>
</evidence>
<dbReference type="SUPFAM" id="SSF51126">
    <property type="entry name" value="Pectin lyase-like"/>
    <property type="match status" value="1"/>
</dbReference>
<keyword evidence="6" id="KW-0964">Secreted</keyword>
<dbReference type="PANTHER" id="PTHR31707">
    <property type="entry name" value="PECTINESTERASE"/>
    <property type="match status" value="1"/>
</dbReference>
<evidence type="ECO:0000256" key="4">
    <source>
        <dbReference type="ARBA" id="ARBA00007786"/>
    </source>
</evidence>
<dbReference type="InterPro" id="IPR006501">
    <property type="entry name" value="Pectinesterase_inhib_dom"/>
</dbReference>
<keyword evidence="15" id="KW-0812">Transmembrane</keyword>